<gene>
    <name evidence="1" type="ORF">F9L07_20840</name>
</gene>
<evidence type="ECO:0000313" key="1">
    <source>
        <dbReference type="EMBL" id="KAB2809702.1"/>
    </source>
</evidence>
<reference evidence="1 2" key="1">
    <citation type="submission" date="2019-09" db="EMBL/GenBank/DDBJ databases">
        <title>Pimelobacter sp. isolated from Paulinella.</title>
        <authorList>
            <person name="Jeong S.E."/>
        </authorList>
    </citation>
    <scope>NUCLEOTIDE SEQUENCE [LARGE SCALE GENOMIC DNA]</scope>
    <source>
        <strain evidence="1 2">Pch-N</strain>
    </source>
</reference>
<name>A0A7J5DWR2_NOCSI</name>
<dbReference type="Proteomes" id="UP000449906">
    <property type="component" value="Unassembled WGS sequence"/>
</dbReference>
<sequence length="263" mass="25807">MPPGRVAGAGGAALRALLAGPPAVGTVLHAGREAVYVRLGERVVGVVARGAVHVPSAIATTLAALPEVAVGDPVPVGDGVLRLAGLSVGVDRIVATDAPALPDPAAAGERLAAAGPDFDVVRRQLPAEALDALAAGDPAAVRALLGRGDGLTPVGDDVLSGWLVTTRAAGGDPDAVALAVRADAHRTTALSATLLADAIDGASIPPFRRLLLALGTGREVTAAVTALRAVGHTSGAGMLLGALLALRPPVPSSPATPLEGSPR</sequence>
<proteinExistence type="predicted"/>
<evidence type="ECO:0000313" key="2">
    <source>
        <dbReference type="Proteomes" id="UP000449906"/>
    </source>
</evidence>
<dbReference type="InterPro" id="IPR021530">
    <property type="entry name" value="AllH-like"/>
</dbReference>
<dbReference type="AlphaFoldDB" id="A0A7J5DWR2"/>
<dbReference type="EMBL" id="WBVM01000002">
    <property type="protein sequence ID" value="KAB2809702.1"/>
    <property type="molecule type" value="Genomic_DNA"/>
</dbReference>
<comment type="caution">
    <text evidence="1">The sequence shown here is derived from an EMBL/GenBank/DDBJ whole genome shotgun (WGS) entry which is preliminary data.</text>
</comment>
<organism evidence="1 2">
    <name type="scientific">Nocardioides simplex</name>
    <name type="common">Arthrobacter simplex</name>
    <dbReference type="NCBI Taxonomy" id="2045"/>
    <lineage>
        <taxon>Bacteria</taxon>
        <taxon>Bacillati</taxon>
        <taxon>Actinomycetota</taxon>
        <taxon>Actinomycetes</taxon>
        <taxon>Propionibacteriales</taxon>
        <taxon>Nocardioidaceae</taxon>
        <taxon>Pimelobacter</taxon>
    </lineage>
</organism>
<protein>
    <submittedName>
        <fullName evidence="1">DUF2877 domain-containing protein</fullName>
    </submittedName>
</protein>
<accession>A0A7J5DWR2</accession>
<dbReference type="Pfam" id="PF11392">
    <property type="entry name" value="AllH"/>
    <property type="match status" value="1"/>
</dbReference>